<gene>
    <name evidence="6" type="primary">cysB_1</name>
    <name evidence="6" type="ORF">CI610_00169</name>
</gene>
<organism evidence="6">
    <name type="scientific">invertebrate metagenome</name>
    <dbReference type="NCBI Taxonomy" id="1711999"/>
    <lineage>
        <taxon>unclassified sequences</taxon>
        <taxon>metagenomes</taxon>
        <taxon>organismal metagenomes</taxon>
    </lineage>
</organism>
<dbReference type="GO" id="GO:0010628">
    <property type="term" value="P:positive regulation of gene expression"/>
    <property type="evidence" value="ECO:0007669"/>
    <property type="project" value="TreeGrafter"/>
</dbReference>
<dbReference type="PROSITE" id="PS50931">
    <property type="entry name" value="HTH_LYSR"/>
    <property type="match status" value="1"/>
</dbReference>
<dbReference type="GO" id="GO:0003700">
    <property type="term" value="F:DNA-binding transcription factor activity"/>
    <property type="evidence" value="ECO:0007669"/>
    <property type="project" value="InterPro"/>
</dbReference>
<accession>A0A2H9TC54</accession>
<comment type="caution">
    <text evidence="6">The sequence shown here is derived from an EMBL/GenBank/DDBJ whole genome shotgun (WGS) entry which is preliminary data.</text>
</comment>
<keyword evidence="4" id="KW-0804">Transcription</keyword>
<dbReference type="GO" id="GO:0043565">
    <property type="term" value="F:sequence-specific DNA binding"/>
    <property type="evidence" value="ECO:0007669"/>
    <property type="project" value="TreeGrafter"/>
</dbReference>
<evidence type="ECO:0000256" key="1">
    <source>
        <dbReference type="ARBA" id="ARBA00009437"/>
    </source>
</evidence>
<dbReference type="Gene3D" id="3.40.190.10">
    <property type="entry name" value="Periplasmic binding protein-like II"/>
    <property type="match status" value="2"/>
</dbReference>
<dbReference type="Gene3D" id="1.10.10.10">
    <property type="entry name" value="Winged helix-like DNA-binding domain superfamily/Winged helix DNA-binding domain"/>
    <property type="match status" value="1"/>
</dbReference>
<evidence type="ECO:0000256" key="2">
    <source>
        <dbReference type="ARBA" id="ARBA00023015"/>
    </source>
</evidence>
<dbReference type="PANTHER" id="PTHR30427:SF1">
    <property type="entry name" value="TRANSCRIPTIONAL ACTIVATOR PROTEIN LYSR"/>
    <property type="match status" value="1"/>
</dbReference>
<proteinExistence type="inferred from homology"/>
<dbReference type="InterPro" id="IPR036388">
    <property type="entry name" value="WH-like_DNA-bd_sf"/>
</dbReference>
<dbReference type="PANTHER" id="PTHR30427">
    <property type="entry name" value="TRANSCRIPTIONAL ACTIVATOR PROTEIN LYSR"/>
    <property type="match status" value="1"/>
</dbReference>
<reference evidence="6" key="1">
    <citation type="journal article" date="2017" name="Appl. Environ. Microbiol.">
        <title>Molecular characterization of an Endozoicomonas-like organism causing infection in king scallop Pecten maximus L.</title>
        <authorList>
            <person name="Cano I."/>
            <person name="van Aerle R."/>
            <person name="Ross S."/>
            <person name="Verner-Jeffreys D.W."/>
            <person name="Paley R.K."/>
            <person name="Rimmer G."/>
            <person name="Ryder D."/>
            <person name="Hooper P."/>
            <person name="Stone D."/>
            <person name="Feist S.W."/>
        </authorList>
    </citation>
    <scope>NUCLEOTIDE SEQUENCE</scope>
</reference>
<dbReference type="InterPro" id="IPR000847">
    <property type="entry name" value="LysR_HTH_N"/>
</dbReference>
<dbReference type="PRINTS" id="PR00039">
    <property type="entry name" value="HTHLYSR"/>
</dbReference>
<name>A0A2H9TC54_9ZZZZ</name>
<dbReference type="SUPFAM" id="SSF53850">
    <property type="entry name" value="Periplasmic binding protein-like II"/>
    <property type="match status" value="1"/>
</dbReference>
<protein>
    <submittedName>
        <fullName evidence="6">HTH-type transcriptional regulator CysB</fullName>
    </submittedName>
</protein>
<dbReference type="SUPFAM" id="SSF46785">
    <property type="entry name" value="Winged helix' DNA-binding domain"/>
    <property type="match status" value="1"/>
</dbReference>
<evidence type="ECO:0000259" key="5">
    <source>
        <dbReference type="PROSITE" id="PS50931"/>
    </source>
</evidence>
<dbReference type="InterPro" id="IPR036390">
    <property type="entry name" value="WH_DNA-bd_sf"/>
</dbReference>
<keyword evidence="2" id="KW-0805">Transcription regulation</keyword>
<comment type="similarity">
    <text evidence="1">Belongs to the LysR transcriptional regulatory family.</text>
</comment>
<evidence type="ECO:0000256" key="3">
    <source>
        <dbReference type="ARBA" id="ARBA00023125"/>
    </source>
</evidence>
<evidence type="ECO:0000256" key="4">
    <source>
        <dbReference type="ARBA" id="ARBA00023163"/>
    </source>
</evidence>
<keyword evidence="3" id="KW-0238">DNA-binding</keyword>
<sequence length="309" mass="34535">MQCGTATAAAQVLNISQPAVTRLLHTLEDQAGFALFERTGGRLVPTREGDAFFYEVNKSFIELEQLESCMKAIKERPVGILHIASMPMLSLCFIPDVLGSMSLRCSQTMLRNYRSEKVLQILEVGGCDIGFAILDSEDHLHGECLRVDCEMCCLLPPKSPLKNKSCITTKNLSGLPVIGYEHAEPQERIRNVFHKTHVTYKPVAEASFAMSIGSMVAAGIGYGIVDPFTAIHFSKLNIVFKPFHPEISSHFDILLPSEKVVPSSAYQFLHAFFHKMDNEGICYHLSSRSCHPLIRQLIRRVDKCNSEYK</sequence>
<dbReference type="EMBL" id="NSIT01000004">
    <property type="protein sequence ID" value="PJE80826.1"/>
    <property type="molecule type" value="Genomic_DNA"/>
</dbReference>
<dbReference type="InterPro" id="IPR005119">
    <property type="entry name" value="LysR_subst-bd"/>
</dbReference>
<dbReference type="Pfam" id="PF03466">
    <property type="entry name" value="LysR_substrate"/>
    <property type="match status" value="1"/>
</dbReference>
<feature type="domain" description="HTH lysR-type" evidence="5">
    <location>
        <begin position="1"/>
        <end position="46"/>
    </location>
</feature>
<dbReference type="Pfam" id="PF00126">
    <property type="entry name" value="HTH_1"/>
    <property type="match status" value="1"/>
</dbReference>
<dbReference type="AlphaFoldDB" id="A0A2H9TC54"/>
<evidence type="ECO:0000313" key="6">
    <source>
        <dbReference type="EMBL" id="PJE80826.1"/>
    </source>
</evidence>